<feature type="non-terminal residue" evidence="1">
    <location>
        <position position="1"/>
    </location>
</feature>
<name>A0A6J4Q6M2_9BACT</name>
<reference evidence="1" key="1">
    <citation type="submission" date="2020-02" db="EMBL/GenBank/DDBJ databases">
        <authorList>
            <person name="Meier V. D."/>
        </authorList>
    </citation>
    <scope>NUCLEOTIDE SEQUENCE</scope>
    <source>
        <strain evidence="1">AVDCRST_MAG64</strain>
    </source>
</reference>
<sequence>DTRESFPVAWEGANLRLGDLEEVRVGRGAAAVVGVGEDEV</sequence>
<accession>A0A6J4Q6M2</accession>
<organism evidence="1">
    <name type="scientific">uncultured Phycisphaerae bacterium</name>
    <dbReference type="NCBI Taxonomy" id="904963"/>
    <lineage>
        <taxon>Bacteria</taxon>
        <taxon>Pseudomonadati</taxon>
        <taxon>Planctomycetota</taxon>
        <taxon>Phycisphaerae</taxon>
        <taxon>environmental samples</taxon>
    </lineage>
</organism>
<feature type="non-terminal residue" evidence="1">
    <location>
        <position position="40"/>
    </location>
</feature>
<gene>
    <name evidence="1" type="ORF">AVDCRST_MAG64-4108</name>
</gene>
<evidence type="ECO:0000313" key="1">
    <source>
        <dbReference type="EMBL" id="CAA9436209.1"/>
    </source>
</evidence>
<dbReference type="AlphaFoldDB" id="A0A6J4Q6M2"/>
<dbReference type="EMBL" id="CADCUQ010000881">
    <property type="protein sequence ID" value="CAA9436209.1"/>
    <property type="molecule type" value="Genomic_DNA"/>
</dbReference>
<protein>
    <submittedName>
        <fullName evidence="1">Uncharacterized protein</fullName>
    </submittedName>
</protein>
<proteinExistence type="predicted"/>